<reference evidence="8" key="1">
    <citation type="journal article" date="2018" name="PLoS ONE">
        <title>Chinook salmon (Oncorhynchus tshawytscha) genome and transcriptome.</title>
        <authorList>
            <person name="Christensen K.A."/>
            <person name="Leong J.S."/>
            <person name="Sakhrani D."/>
            <person name="Biagi C.A."/>
            <person name="Minkley D.R."/>
            <person name="Withler R.E."/>
            <person name="Rondeau E.B."/>
            <person name="Koop B.F."/>
            <person name="Devlin R.H."/>
        </authorList>
    </citation>
    <scope>NUCLEOTIDE SEQUENCE [LARGE SCALE GENOMIC DNA]</scope>
</reference>
<keyword evidence="8" id="KW-1185">Reference proteome</keyword>
<evidence type="ECO:0000256" key="3">
    <source>
        <dbReference type="ARBA" id="ARBA00022989"/>
    </source>
</evidence>
<evidence type="ECO:0000256" key="6">
    <source>
        <dbReference type="SAM" id="Phobius"/>
    </source>
</evidence>
<organism evidence="7 8">
    <name type="scientific">Oncorhynchus tshawytscha</name>
    <name type="common">Chinook salmon</name>
    <name type="synonym">Salmo tshawytscha</name>
    <dbReference type="NCBI Taxonomy" id="74940"/>
    <lineage>
        <taxon>Eukaryota</taxon>
        <taxon>Metazoa</taxon>
        <taxon>Chordata</taxon>
        <taxon>Craniata</taxon>
        <taxon>Vertebrata</taxon>
        <taxon>Euteleostomi</taxon>
        <taxon>Actinopterygii</taxon>
        <taxon>Neopterygii</taxon>
        <taxon>Teleostei</taxon>
        <taxon>Protacanthopterygii</taxon>
        <taxon>Salmoniformes</taxon>
        <taxon>Salmonidae</taxon>
        <taxon>Salmoninae</taxon>
        <taxon>Oncorhynchus</taxon>
    </lineage>
</organism>
<reference evidence="7" key="3">
    <citation type="submission" date="2025-09" db="UniProtKB">
        <authorList>
            <consortium name="Ensembl"/>
        </authorList>
    </citation>
    <scope>IDENTIFICATION</scope>
</reference>
<keyword evidence="3 6" id="KW-1133">Transmembrane helix</keyword>
<evidence type="ECO:0000313" key="7">
    <source>
        <dbReference type="Ensembl" id="ENSOTSP00005148257.1"/>
    </source>
</evidence>
<reference evidence="7" key="2">
    <citation type="submission" date="2025-08" db="UniProtKB">
        <authorList>
            <consortium name="Ensembl"/>
        </authorList>
    </citation>
    <scope>IDENTIFICATION</scope>
</reference>
<sequence length="191" mass="21695">MVKGAQLRALISRHHIAPVFSSFPTLSATLDMMWNYIKPHFQFPHSTSVNLKPQTWTTLDKMAPHILYQQHSGYESTMGRDPTVVIWLMLTLGVVTAQIDKVERALPQWLTGIIAVAVFLFLIFVAFLVNKAWCQDSRPDTKECECGKTPGYANTNGDHYDTSLDMFRSRDHEGAYENMDLEGIEDKVTVM</sequence>
<comment type="subcellular location">
    <subcellularLocation>
        <location evidence="1">Membrane</location>
        <topology evidence="1">Single-pass membrane protein</topology>
    </subcellularLocation>
</comment>
<dbReference type="GO" id="GO:0016020">
    <property type="term" value="C:membrane"/>
    <property type="evidence" value="ECO:0007669"/>
    <property type="project" value="UniProtKB-SubCell"/>
</dbReference>
<dbReference type="Ensembl" id="ENSOTST00005134507.1">
    <property type="protein sequence ID" value="ENSOTSP00005148257.1"/>
    <property type="gene ID" value="ENSOTSG00005073566.1"/>
</dbReference>
<keyword evidence="4 6" id="KW-0472">Membrane</keyword>
<dbReference type="Pfam" id="PF15807">
    <property type="entry name" value="MAP17"/>
    <property type="match status" value="1"/>
</dbReference>
<evidence type="ECO:0000256" key="1">
    <source>
        <dbReference type="ARBA" id="ARBA00004167"/>
    </source>
</evidence>
<dbReference type="AlphaFoldDB" id="A0AAZ3S5D2"/>
<evidence type="ECO:0000256" key="4">
    <source>
        <dbReference type="ARBA" id="ARBA00023136"/>
    </source>
</evidence>
<accession>A0AAZ3S5D2</accession>
<dbReference type="Proteomes" id="UP000694402">
    <property type="component" value="Unassembled WGS sequence"/>
</dbReference>
<feature type="transmembrane region" description="Helical" evidence="6">
    <location>
        <begin position="84"/>
        <end position="100"/>
    </location>
</feature>
<dbReference type="PANTHER" id="PTHR15296">
    <property type="entry name" value="MEMBRANE-ASSOCIATED PROTEIN MAP17"/>
    <property type="match status" value="1"/>
</dbReference>
<dbReference type="PANTHER" id="PTHR15296:SF1">
    <property type="entry name" value="PDZK1 INTERACTING PROTEIN 1"/>
    <property type="match status" value="1"/>
</dbReference>
<dbReference type="GeneTree" id="ENSGT00940000154660"/>
<keyword evidence="2 6" id="KW-0812">Transmembrane</keyword>
<name>A0AAZ3S5D2_ONCTS</name>
<comment type="similarity">
    <text evidence="5">Belongs to the PDZK1-interacting protein 1/SMIM24 family.</text>
</comment>
<feature type="transmembrane region" description="Helical" evidence="6">
    <location>
        <begin position="106"/>
        <end position="129"/>
    </location>
</feature>
<evidence type="ECO:0000313" key="8">
    <source>
        <dbReference type="Proteomes" id="UP000694402"/>
    </source>
</evidence>
<dbReference type="InterPro" id="IPR031627">
    <property type="entry name" value="PDZK1IP1/SMIM24"/>
</dbReference>
<protein>
    <submittedName>
        <fullName evidence="7">PDZK1 interacting protein 1</fullName>
    </submittedName>
</protein>
<proteinExistence type="inferred from homology"/>
<evidence type="ECO:0000256" key="5">
    <source>
        <dbReference type="ARBA" id="ARBA00049650"/>
    </source>
</evidence>
<evidence type="ECO:0000256" key="2">
    <source>
        <dbReference type="ARBA" id="ARBA00022692"/>
    </source>
</evidence>
<gene>
    <name evidence="7" type="primary">LOC112246674</name>
</gene>